<accession>A0A811JUR2</accession>
<evidence type="ECO:0000256" key="5">
    <source>
        <dbReference type="ARBA" id="ARBA00081809"/>
    </source>
</evidence>
<dbReference type="InterPro" id="IPR020568">
    <property type="entry name" value="Ribosomal_Su5_D2-typ_SF"/>
</dbReference>
<evidence type="ECO:0000256" key="2">
    <source>
        <dbReference type="ARBA" id="ARBA00022741"/>
    </source>
</evidence>
<evidence type="ECO:0000256" key="3">
    <source>
        <dbReference type="ARBA" id="ARBA00022801"/>
    </source>
</evidence>
<dbReference type="EMBL" id="CAJFDH010000001">
    <property type="protein sequence ID" value="CAD5207148.1"/>
    <property type="molecule type" value="Genomic_DNA"/>
</dbReference>
<dbReference type="InterPro" id="IPR014721">
    <property type="entry name" value="Ribsml_uS5_D2-typ_fold_subgr"/>
</dbReference>
<keyword evidence="4" id="KW-0342">GTP-binding</keyword>
<dbReference type="Gene3D" id="2.40.30.10">
    <property type="entry name" value="Translation factors"/>
    <property type="match status" value="1"/>
</dbReference>
<dbReference type="Gene3D" id="3.40.50.300">
    <property type="entry name" value="P-loop containing nucleotide triphosphate hydrolases"/>
    <property type="match status" value="1"/>
</dbReference>
<comment type="caution">
    <text evidence="7">The sequence shown here is derived from an EMBL/GenBank/DDBJ whole genome shotgun (WGS) entry which is preliminary data.</text>
</comment>
<dbReference type="SUPFAM" id="SSF50447">
    <property type="entry name" value="Translation proteins"/>
    <property type="match status" value="1"/>
</dbReference>
<dbReference type="Pfam" id="PF00009">
    <property type="entry name" value="GTP_EFTU"/>
    <property type="match status" value="1"/>
</dbReference>
<gene>
    <name evidence="7" type="ORF">BOKJ2_LOCUS1832</name>
</gene>
<keyword evidence="3" id="KW-0378">Hydrolase</keyword>
<dbReference type="PANTHER" id="PTHR42908">
    <property type="entry name" value="TRANSLATION ELONGATION FACTOR-RELATED"/>
    <property type="match status" value="1"/>
</dbReference>
<organism evidence="7 8">
    <name type="scientific">Bursaphelenchus okinawaensis</name>
    <dbReference type="NCBI Taxonomy" id="465554"/>
    <lineage>
        <taxon>Eukaryota</taxon>
        <taxon>Metazoa</taxon>
        <taxon>Ecdysozoa</taxon>
        <taxon>Nematoda</taxon>
        <taxon>Chromadorea</taxon>
        <taxon>Rhabditida</taxon>
        <taxon>Tylenchina</taxon>
        <taxon>Tylenchomorpha</taxon>
        <taxon>Aphelenchoidea</taxon>
        <taxon>Aphelenchoididae</taxon>
        <taxon>Bursaphelenchus</taxon>
    </lineage>
</organism>
<dbReference type="GO" id="GO:0005525">
    <property type="term" value="F:GTP binding"/>
    <property type="evidence" value="ECO:0007669"/>
    <property type="project" value="UniProtKB-KW"/>
</dbReference>
<keyword evidence="1" id="KW-0690">Ribosome biogenesis</keyword>
<dbReference type="Proteomes" id="UP000783686">
    <property type="component" value="Unassembled WGS sequence"/>
</dbReference>
<dbReference type="PRINTS" id="PR00315">
    <property type="entry name" value="ELONGATNFCT"/>
</dbReference>
<dbReference type="InterPro" id="IPR000795">
    <property type="entry name" value="T_Tr_GTP-bd_dom"/>
</dbReference>
<reference evidence="7" key="1">
    <citation type="submission" date="2020-09" db="EMBL/GenBank/DDBJ databases">
        <authorList>
            <person name="Kikuchi T."/>
        </authorList>
    </citation>
    <scope>NUCLEOTIDE SEQUENCE</scope>
    <source>
        <strain evidence="7">SH1</strain>
    </source>
</reference>
<keyword evidence="8" id="KW-1185">Reference proteome</keyword>
<dbReference type="Proteomes" id="UP000614601">
    <property type="component" value="Unassembled WGS sequence"/>
</dbReference>
<proteinExistence type="predicted"/>
<dbReference type="InterPro" id="IPR000640">
    <property type="entry name" value="EFG_V-like"/>
</dbReference>
<evidence type="ECO:0000256" key="4">
    <source>
        <dbReference type="ARBA" id="ARBA00023134"/>
    </source>
</evidence>
<dbReference type="GO" id="GO:0043022">
    <property type="term" value="F:ribosome binding"/>
    <property type="evidence" value="ECO:0007669"/>
    <property type="project" value="TreeGrafter"/>
</dbReference>
<sequence length="903" mass="101278">MSSARDLNRFADAFGKVSPNTIRNVCIIAHVDHGKTTIADALISSNGIIPPRLVGQMRFMDSREDEQERGITMKSSVVSLLFDPLLLNLVDSPGHVDFLAEVNSAVNVADVALLVVDVVEGVCSQTESLLRQAILNQVQVILVLNKIDRLITELKLSESEGFQHIRQLIENVNSTLSQIFQGLLLEDHDEQVEWDKIEDVELKYHFHPSHGNVLFSSAVFGYAFSVGDFANKWAVKLKMEPSYLEQNLFSDCYFAGGQLHQEAEKKGKKTLFEQLVLTPLWEVYKVAFQDKDVEKLKSSALKLGLEPLKAKRCEDAFHELMRTWMPLSSAVARAVARCQSAKAAFSTDERVSRIFKANDCEKITKALKACDSNDEFSLLFVMKLYVVDEKKLAVCRVMNGRVEKDQLLYPVSKKPDQEPQKVTSINIMLGKDLHEVEKAVAGTIVAIEFEDFPSSATLSNEKVDSEGLGFVNEGMEPLVRVTLRTSLDIQNMAQLKQGLKQLSTVDPSVRVFEQEDGDLALVTAGEVHLQKCLQDLEQLGLTDLEVSAPIVPCLETIVPDISNSYAKIVALHLTECFLKTFSLRLKVRAVPLSEEIIHVMKKCEDCITQFKDDEKSEQLDHFLKDLKEAAVKSLPGTKGTFWVRKTGEDIEKLFDNLWTFGPRRAKFNILFNAIEEQDETVVKALERAVIGGFELGMSLGPLADEPMHAVGVLVEELAFVAPEEPNDEDNGPVEVTDPQLQGQMISATKQTIKAALRKTPMRLVTPMYKCKVQTSAQALGKVHTVLAQRHAKVLDEDINQATGFFEIDCHLPIIESFDFCDQLRKKTSGVASAQLTFSHWQIIDEDPFWIPSTEEELEEFGEKGDTVNQAREYMNNIRRRKGLPTDEVLVVNAEKQRNLNRKK</sequence>
<dbReference type="InterPro" id="IPR056752">
    <property type="entry name" value="EFL1"/>
</dbReference>
<dbReference type="NCBIfam" id="TIGR00231">
    <property type="entry name" value="small_GTP"/>
    <property type="match status" value="1"/>
</dbReference>
<evidence type="ECO:0000313" key="8">
    <source>
        <dbReference type="Proteomes" id="UP000614601"/>
    </source>
</evidence>
<dbReference type="GO" id="GO:0005829">
    <property type="term" value="C:cytosol"/>
    <property type="evidence" value="ECO:0007669"/>
    <property type="project" value="TreeGrafter"/>
</dbReference>
<dbReference type="AlphaFoldDB" id="A0A811JUR2"/>
<dbReference type="CDD" id="cd04096">
    <property type="entry name" value="eEF2_snRNP_like_C"/>
    <property type="match status" value="1"/>
</dbReference>
<dbReference type="SUPFAM" id="SSF54980">
    <property type="entry name" value="EF-G C-terminal domain-like"/>
    <property type="match status" value="2"/>
</dbReference>
<dbReference type="Gene3D" id="3.30.230.10">
    <property type="match status" value="1"/>
</dbReference>
<dbReference type="Pfam" id="PF25118">
    <property type="entry name" value="EFL1"/>
    <property type="match status" value="1"/>
</dbReference>
<dbReference type="Gene3D" id="3.30.70.870">
    <property type="entry name" value="Elongation Factor G (Translational Gtpase), domain 3"/>
    <property type="match status" value="1"/>
</dbReference>
<dbReference type="InterPro" id="IPR027417">
    <property type="entry name" value="P-loop_NTPase"/>
</dbReference>
<protein>
    <recommendedName>
        <fullName evidence="5">Elongation factor-like 1</fullName>
    </recommendedName>
</protein>
<dbReference type="InterPro" id="IPR009000">
    <property type="entry name" value="Transl_B-barrel_sf"/>
</dbReference>
<dbReference type="Gene3D" id="3.30.70.240">
    <property type="match status" value="1"/>
</dbReference>
<name>A0A811JUR2_9BILA</name>
<dbReference type="Pfam" id="PF00679">
    <property type="entry name" value="EFG_C"/>
    <property type="match status" value="1"/>
</dbReference>
<evidence type="ECO:0000259" key="6">
    <source>
        <dbReference type="PROSITE" id="PS51722"/>
    </source>
</evidence>
<dbReference type="PANTHER" id="PTHR42908:SF3">
    <property type="entry name" value="ELONGATION FACTOR-LIKE GTPASE 1"/>
    <property type="match status" value="1"/>
</dbReference>
<dbReference type="InterPro" id="IPR005225">
    <property type="entry name" value="Small_GTP-bd"/>
</dbReference>
<dbReference type="GO" id="GO:1990904">
    <property type="term" value="C:ribonucleoprotein complex"/>
    <property type="evidence" value="ECO:0007669"/>
    <property type="project" value="TreeGrafter"/>
</dbReference>
<dbReference type="InterPro" id="IPR035647">
    <property type="entry name" value="EFG_III/V"/>
</dbReference>
<dbReference type="FunFam" id="3.30.70.870:FF:000002">
    <property type="entry name" value="Translation elongation factor 2"/>
    <property type="match status" value="1"/>
</dbReference>
<dbReference type="SUPFAM" id="SSF54211">
    <property type="entry name" value="Ribosomal protein S5 domain 2-like"/>
    <property type="match status" value="1"/>
</dbReference>
<dbReference type="SUPFAM" id="SSF52540">
    <property type="entry name" value="P-loop containing nucleoside triphosphate hydrolases"/>
    <property type="match status" value="1"/>
</dbReference>
<evidence type="ECO:0000256" key="1">
    <source>
        <dbReference type="ARBA" id="ARBA00022517"/>
    </source>
</evidence>
<dbReference type="PROSITE" id="PS51722">
    <property type="entry name" value="G_TR_2"/>
    <property type="match status" value="1"/>
</dbReference>
<dbReference type="OrthoDB" id="364892at2759"/>
<dbReference type="EMBL" id="CAJFCW020000001">
    <property type="protein sequence ID" value="CAG9084528.1"/>
    <property type="molecule type" value="Genomic_DNA"/>
</dbReference>
<dbReference type="SMART" id="SM00838">
    <property type="entry name" value="EFG_C"/>
    <property type="match status" value="1"/>
</dbReference>
<keyword evidence="2" id="KW-0547">Nucleotide-binding</keyword>
<evidence type="ECO:0000313" key="7">
    <source>
        <dbReference type="EMBL" id="CAD5207148.1"/>
    </source>
</evidence>
<feature type="domain" description="Tr-type G" evidence="6">
    <location>
        <begin position="20"/>
        <end position="242"/>
    </location>
</feature>
<dbReference type="FunFam" id="3.30.70.240:FF:000006">
    <property type="entry name" value="Elongation factor like GTPase 1"/>
    <property type="match status" value="1"/>
</dbReference>
<dbReference type="GO" id="GO:0003924">
    <property type="term" value="F:GTPase activity"/>
    <property type="evidence" value="ECO:0007669"/>
    <property type="project" value="InterPro"/>
</dbReference>
<dbReference type="GO" id="GO:0042256">
    <property type="term" value="P:cytosolic ribosome assembly"/>
    <property type="evidence" value="ECO:0007669"/>
    <property type="project" value="TreeGrafter"/>
</dbReference>